<accession>A0A4R5A951</accession>
<organism evidence="1 2">
    <name type="scientific">Actinomadura rubrisoli</name>
    <dbReference type="NCBI Taxonomy" id="2530368"/>
    <lineage>
        <taxon>Bacteria</taxon>
        <taxon>Bacillati</taxon>
        <taxon>Actinomycetota</taxon>
        <taxon>Actinomycetes</taxon>
        <taxon>Streptosporangiales</taxon>
        <taxon>Thermomonosporaceae</taxon>
        <taxon>Actinomadura</taxon>
    </lineage>
</organism>
<keyword evidence="2" id="KW-1185">Reference proteome</keyword>
<protein>
    <submittedName>
        <fullName evidence="1">Uncharacterized protein</fullName>
    </submittedName>
</protein>
<reference evidence="1 2" key="1">
    <citation type="submission" date="2019-03" db="EMBL/GenBank/DDBJ databases">
        <title>Draft genome sequences of novel Actinobacteria.</title>
        <authorList>
            <person name="Sahin N."/>
            <person name="Ay H."/>
            <person name="Saygin H."/>
        </authorList>
    </citation>
    <scope>NUCLEOTIDE SEQUENCE [LARGE SCALE GENOMIC DNA]</scope>
    <source>
        <strain evidence="1 2">H3C3</strain>
    </source>
</reference>
<dbReference type="Proteomes" id="UP000294513">
    <property type="component" value="Unassembled WGS sequence"/>
</dbReference>
<comment type="caution">
    <text evidence="1">The sequence shown here is derived from an EMBL/GenBank/DDBJ whole genome shotgun (WGS) entry which is preliminary data.</text>
</comment>
<proteinExistence type="predicted"/>
<sequence length="188" mass="20391">MSLHDINRRAILAKVRAERAAAEEKDARKLTEKALADAYAENGVEKCAVSLPGVGKVATVTLKAGAVETQVDEDALLATVEEHQPDEVEDVADLQVLADPEVLAWLREHRPDLVTRRVRPVWRAAKVKEAEANGGRILANAKTGEEVTIAKVVQHDPTGAFQINFVPDGRYLVETAEQPARDDTADGA</sequence>
<dbReference type="EMBL" id="SMKU01000336">
    <property type="protein sequence ID" value="TDD68581.1"/>
    <property type="molecule type" value="Genomic_DNA"/>
</dbReference>
<dbReference type="RefSeq" id="WP_131902250.1">
    <property type="nucleotide sequence ID" value="NZ_SMKU01000336.1"/>
</dbReference>
<evidence type="ECO:0000313" key="2">
    <source>
        <dbReference type="Proteomes" id="UP000294513"/>
    </source>
</evidence>
<gene>
    <name evidence="1" type="ORF">E1298_38265</name>
</gene>
<dbReference type="AlphaFoldDB" id="A0A4R5A951"/>
<name>A0A4R5A951_9ACTN</name>
<evidence type="ECO:0000313" key="1">
    <source>
        <dbReference type="EMBL" id="TDD68581.1"/>
    </source>
</evidence>
<dbReference type="OrthoDB" id="3481104at2"/>